<sequence length="78" mass="8955">MADFRFHDLRHTWASWHVQNGTPLMTLKELGGWEKLEMVNKYAHLSTEHLRQFSGIVTFLAQSDAEESLQPSLSVVSI</sequence>
<accession>A0ABR4V0W8</accession>
<evidence type="ECO:0000313" key="3">
    <source>
        <dbReference type="EMBL" id="KFX20800.1"/>
    </source>
</evidence>
<reference evidence="3 4" key="1">
    <citation type="submission" date="2014-08" db="EMBL/GenBank/DDBJ databases">
        <title>Genome sequences of NCPPB Pectobacterium isolates.</title>
        <authorList>
            <person name="Glover R.H."/>
            <person name="Sapp M."/>
            <person name="Elphinstone J."/>
        </authorList>
    </citation>
    <scope>NUCLEOTIDE SEQUENCE [LARGE SCALE GENOMIC DNA]</scope>
    <source>
        <strain evidence="3 4">NCPPB 2793</strain>
    </source>
</reference>
<gene>
    <name evidence="3" type="ORF">JV35_06245</name>
</gene>
<dbReference type="Gene3D" id="1.10.443.10">
    <property type="entry name" value="Intergrase catalytic core"/>
    <property type="match status" value="1"/>
</dbReference>
<keyword evidence="1" id="KW-0233">DNA recombination</keyword>
<dbReference type="InterPro" id="IPR002104">
    <property type="entry name" value="Integrase_catalytic"/>
</dbReference>
<dbReference type="SUPFAM" id="SSF56349">
    <property type="entry name" value="DNA breaking-rejoining enzymes"/>
    <property type="match status" value="1"/>
</dbReference>
<proteinExistence type="predicted"/>
<dbReference type="PROSITE" id="PS51898">
    <property type="entry name" value="TYR_RECOMBINASE"/>
    <property type="match status" value="1"/>
</dbReference>
<keyword evidence="4" id="KW-1185">Reference proteome</keyword>
<dbReference type="Pfam" id="PF00589">
    <property type="entry name" value="Phage_integrase"/>
    <property type="match status" value="1"/>
</dbReference>
<protein>
    <submittedName>
        <fullName evidence="3">Integrase</fullName>
    </submittedName>
</protein>
<name>A0ABR4V0W8_9GAMM</name>
<evidence type="ECO:0000259" key="2">
    <source>
        <dbReference type="PROSITE" id="PS51898"/>
    </source>
</evidence>
<dbReference type="EMBL" id="JQHL01000002">
    <property type="protein sequence ID" value="KFX20800.1"/>
    <property type="molecule type" value="Genomic_DNA"/>
</dbReference>
<comment type="caution">
    <text evidence="3">The sequence shown here is derived from an EMBL/GenBank/DDBJ whole genome shotgun (WGS) entry which is preliminary data.</text>
</comment>
<feature type="domain" description="Tyr recombinase" evidence="2">
    <location>
        <begin position="1"/>
        <end position="55"/>
    </location>
</feature>
<dbReference type="InterPro" id="IPR013762">
    <property type="entry name" value="Integrase-like_cat_sf"/>
</dbReference>
<evidence type="ECO:0000313" key="4">
    <source>
        <dbReference type="Proteomes" id="UP000032869"/>
    </source>
</evidence>
<evidence type="ECO:0000256" key="1">
    <source>
        <dbReference type="ARBA" id="ARBA00023172"/>
    </source>
</evidence>
<organism evidence="3 4">
    <name type="scientific">Pectobacterium betavasculorum</name>
    <dbReference type="NCBI Taxonomy" id="55207"/>
    <lineage>
        <taxon>Bacteria</taxon>
        <taxon>Pseudomonadati</taxon>
        <taxon>Pseudomonadota</taxon>
        <taxon>Gammaproteobacteria</taxon>
        <taxon>Enterobacterales</taxon>
        <taxon>Pectobacteriaceae</taxon>
        <taxon>Pectobacterium</taxon>
    </lineage>
</organism>
<dbReference type="Proteomes" id="UP000032869">
    <property type="component" value="Unassembled WGS sequence"/>
</dbReference>
<dbReference type="InterPro" id="IPR011010">
    <property type="entry name" value="DNA_brk_join_enz"/>
</dbReference>